<name>A0A410P6V4_VELA1</name>
<evidence type="ECO:0000313" key="3">
    <source>
        <dbReference type="Proteomes" id="UP000287243"/>
    </source>
</evidence>
<feature type="transmembrane region" description="Helical" evidence="1">
    <location>
        <begin position="458"/>
        <end position="482"/>
    </location>
</feature>
<dbReference type="Proteomes" id="UP000287243">
    <property type="component" value="Chromosome"/>
</dbReference>
<proteinExistence type="predicted"/>
<accession>A0A410P6V4</accession>
<evidence type="ECO:0000256" key="1">
    <source>
        <dbReference type="SAM" id="Phobius"/>
    </source>
</evidence>
<dbReference type="EMBL" id="CP019384">
    <property type="protein sequence ID" value="QAT17832.1"/>
    <property type="molecule type" value="Genomic_DNA"/>
</dbReference>
<dbReference type="KEGG" id="vai:BU251_08900"/>
<dbReference type="OrthoDB" id="7311517at2"/>
<reference evidence="2 3" key="1">
    <citation type="submission" date="2017-01" db="EMBL/GenBank/DDBJ databases">
        <title>First insights into the biology of 'candidatus Vampirococcus archaeovorus'.</title>
        <authorList>
            <person name="Kizina J."/>
            <person name="Jordan S."/>
            <person name="Stueber K."/>
            <person name="Reinhardt R."/>
            <person name="Harder J."/>
        </authorList>
    </citation>
    <scope>NUCLEOTIDE SEQUENCE [LARGE SCALE GENOMIC DNA]</scope>
    <source>
        <strain evidence="2 3">LiM</strain>
    </source>
</reference>
<evidence type="ECO:0000313" key="2">
    <source>
        <dbReference type="EMBL" id="QAT17832.1"/>
    </source>
</evidence>
<gene>
    <name evidence="2" type="ORF">BU251_08900</name>
</gene>
<keyword evidence="1" id="KW-1133">Transmembrane helix</keyword>
<sequence length="591" mass="64901">MTNKELSIILRLRDEATKRLEGVRGNLQRFANAWKQNWIAITAAITASIMALRKAWDLMEMGAKAQQIEQSFSRMAESVGIDAQKMRQSIMEASKETVNFSNVADKVSALMAQGLNMDQVAALMKQARAEARIFGTTTEEAFQNISSAVTGGLVTTLRRSYGLQLSLKDAAEEYAKATGKTVEQVQKYHMAQALANHILAQSKSHLEAVNLEMMTSYEKVQMLKSQWNDFMEKAGQALWQVLGFLQGFANHLVAGVFTILEYGAGAVKGFIQGITNALNGLLGFAVDFFQALMVPLIKFYDLLGKLPGSVGETYRQASAEVEKFSQSLEENKIQFNVEGLTQGLEEARTAFNLAAQESARDAMNQYDLVFAKVKETGDKTAEILKNVAKDVGKSAEAAAQQFNVMEEFAKQSAHNMQNAFSQFFFKAFTGELRSVKEVFADFGRAVLQMISNILAKLLLIKIFTAMAGAGGTIFGVPVASLFHSGGTVEKRNRAFIRAHSGLAPDEVPIIAQTGEGVLSRRGMQAVGGSDNLRALNRGESMRGEGVTINVNQVIQAWDAQDVWRNRKMLSNAIADDIYNNGKIRSVIRSYA</sequence>
<keyword evidence="1" id="KW-0472">Membrane</keyword>
<dbReference type="AlphaFoldDB" id="A0A410P6V4"/>
<organism evidence="2 3">
    <name type="scientific">Velamenicoccus archaeovorus</name>
    <dbReference type="NCBI Taxonomy" id="1930593"/>
    <lineage>
        <taxon>Bacteria</taxon>
        <taxon>Pseudomonadati</taxon>
        <taxon>Candidatus Omnitrophota</taxon>
        <taxon>Candidatus Velamenicoccus</taxon>
    </lineage>
</organism>
<keyword evidence="1" id="KW-0812">Transmembrane</keyword>
<keyword evidence="3" id="KW-1185">Reference proteome</keyword>
<dbReference type="RefSeq" id="WP_128700798.1">
    <property type="nucleotide sequence ID" value="NZ_CP019384.1"/>
</dbReference>
<protein>
    <submittedName>
        <fullName evidence="2">Uncharacterized protein</fullName>
    </submittedName>
</protein>